<sequence length="367" mass="40941">MNRFEDMMEHLRNDTDIPEQVWTRYTETLSGLPDRKPDTSSHRGLRKHLWPAAAAAVLALGTVSAGAAIRWSHGLEKRLQVSSQQQQEMEADHMTAFVNQAVTQNNVTITARQSIVDNYTAYLSFEIEGFSLKEGQVPEFSQVDFFAGDGNLSCSAGFYFDETAGSENHSSYTLEDGTLEYHVIMRSNEKGYFIGNSIHVEFHDLGIYTGKTTAPAVQTEGTWSFDWTLTGCDSIKTYSLQASLGDSNATVLEAEISPISIALSYDFPYQEKMESSLDENGEETFYRTFQDPPRFAGVRMKDGTVCTGISIMASMGYAEDPGVYLYSAAFKPAIEVNQVESLLFYRNSPENESSCDEENLYVVPLEE</sequence>
<proteinExistence type="predicted"/>
<evidence type="ECO:0000313" key="3">
    <source>
        <dbReference type="Proteomes" id="UP000886723"/>
    </source>
</evidence>
<protein>
    <submittedName>
        <fullName evidence="2">DUF4179 domain-containing protein</fullName>
    </submittedName>
</protein>
<dbReference type="EMBL" id="DVON01000077">
    <property type="protein sequence ID" value="HIV12218.1"/>
    <property type="molecule type" value="Genomic_DNA"/>
</dbReference>
<keyword evidence="1" id="KW-0472">Membrane</keyword>
<comment type="caution">
    <text evidence="2">The sequence shown here is derived from an EMBL/GenBank/DDBJ whole genome shotgun (WGS) entry which is preliminary data.</text>
</comment>
<keyword evidence="1" id="KW-0812">Transmembrane</keyword>
<dbReference type="AlphaFoldDB" id="A0A9D1NTH1"/>
<dbReference type="Gene3D" id="2.60.40.1630">
    <property type="entry name" value="bacillus anthracis domain"/>
    <property type="match status" value="1"/>
</dbReference>
<reference evidence="2" key="2">
    <citation type="journal article" date="2021" name="PeerJ">
        <title>Extensive microbial diversity within the chicken gut microbiome revealed by metagenomics and culture.</title>
        <authorList>
            <person name="Gilroy R."/>
            <person name="Ravi A."/>
            <person name="Getino M."/>
            <person name="Pursley I."/>
            <person name="Horton D.L."/>
            <person name="Alikhan N.F."/>
            <person name="Baker D."/>
            <person name="Gharbi K."/>
            <person name="Hall N."/>
            <person name="Watson M."/>
            <person name="Adriaenssens E.M."/>
            <person name="Foster-Nyarko E."/>
            <person name="Jarju S."/>
            <person name="Secka A."/>
            <person name="Antonio M."/>
            <person name="Oren A."/>
            <person name="Chaudhuri R.R."/>
            <person name="La Ragione R."/>
            <person name="Hildebrand F."/>
            <person name="Pallen M.J."/>
        </authorList>
    </citation>
    <scope>NUCLEOTIDE SEQUENCE</scope>
    <source>
        <strain evidence="2">ChiBcec2-4451</strain>
    </source>
</reference>
<feature type="transmembrane region" description="Helical" evidence="1">
    <location>
        <begin position="49"/>
        <end position="69"/>
    </location>
</feature>
<evidence type="ECO:0000256" key="1">
    <source>
        <dbReference type="SAM" id="Phobius"/>
    </source>
</evidence>
<name>A0A9D1NTH1_9FIRM</name>
<evidence type="ECO:0000313" key="2">
    <source>
        <dbReference type="EMBL" id="HIV12218.1"/>
    </source>
</evidence>
<keyword evidence="1" id="KW-1133">Transmembrane helix</keyword>
<gene>
    <name evidence="2" type="ORF">IAA63_03635</name>
</gene>
<organism evidence="2 3">
    <name type="scientific">Candidatus Pullilachnospira stercoravium</name>
    <dbReference type="NCBI Taxonomy" id="2840913"/>
    <lineage>
        <taxon>Bacteria</taxon>
        <taxon>Bacillati</taxon>
        <taxon>Bacillota</taxon>
        <taxon>Clostridia</taxon>
        <taxon>Lachnospirales</taxon>
        <taxon>Lachnospiraceae</taxon>
        <taxon>Lachnospiraceae incertae sedis</taxon>
        <taxon>Candidatus Pullilachnospira</taxon>
    </lineage>
</organism>
<accession>A0A9D1NTH1</accession>
<dbReference type="Proteomes" id="UP000886723">
    <property type="component" value="Unassembled WGS sequence"/>
</dbReference>
<reference evidence="2" key="1">
    <citation type="submission" date="2020-10" db="EMBL/GenBank/DDBJ databases">
        <authorList>
            <person name="Gilroy R."/>
        </authorList>
    </citation>
    <scope>NUCLEOTIDE SEQUENCE</scope>
    <source>
        <strain evidence="2">ChiBcec2-4451</strain>
    </source>
</reference>